<dbReference type="InterPro" id="IPR023696">
    <property type="entry name" value="Ureohydrolase_dom_sf"/>
</dbReference>
<dbReference type="PANTHER" id="PTHR10625:SF23">
    <property type="entry name" value="HISTONE DEACETYLASE 11"/>
    <property type="match status" value="1"/>
</dbReference>
<accession>I0YVP4</accession>
<dbReference type="GeneID" id="17040449"/>
<dbReference type="InterPro" id="IPR037138">
    <property type="entry name" value="His_deacetylse_dom_sf"/>
</dbReference>
<dbReference type="GO" id="GO:0040029">
    <property type="term" value="P:epigenetic regulation of gene expression"/>
    <property type="evidence" value="ECO:0007669"/>
    <property type="project" value="TreeGrafter"/>
</dbReference>
<gene>
    <name evidence="3" type="ORF">COCSUDRAFT_16559</name>
</gene>
<evidence type="ECO:0000313" key="3">
    <source>
        <dbReference type="EMBL" id="EIE22463.1"/>
    </source>
</evidence>
<keyword evidence="4" id="KW-1185">Reference proteome</keyword>
<dbReference type="Pfam" id="PF00850">
    <property type="entry name" value="Hist_deacetyl"/>
    <property type="match status" value="1"/>
</dbReference>
<dbReference type="GO" id="GO:0004407">
    <property type="term" value="F:histone deacetylase activity"/>
    <property type="evidence" value="ECO:0007669"/>
    <property type="project" value="InterPro"/>
</dbReference>
<evidence type="ECO:0000313" key="4">
    <source>
        <dbReference type="Proteomes" id="UP000007264"/>
    </source>
</evidence>
<dbReference type="Gene3D" id="3.40.800.20">
    <property type="entry name" value="Histone deacetylase domain"/>
    <property type="match status" value="1"/>
</dbReference>
<dbReference type="RefSeq" id="XP_005647007.1">
    <property type="nucleotide sequence ID" value="XM_005646950.1"/>
</dbReference>
<dbReference type="CDD" id="cd09993">
    <property type="entry name" value="HDAC_classIV"/>
    <property type="match status" value="1"/>
</dbReference>
<dbReference type="GO" id="GO:0016787">
    <property type="term" value="F:hydrolase activity"/>
    <property type="evidence" value="ECO:0007669"/>
    <property type="project" value="UniProtKB-KW"/>
</dbReference>
<protein>
    <recommendedName>
        <fullName evidence="2">Histone deacetylase domain-containing protein</fullName>
    </recommendedName>
</protein>
<comment type="caution">
    <text evidence="3">The sequence shown here is derived from an EMBL/GenBank/DDBJ whole genome shotgun (WGS) entry which is preliminary data.</text>
</comment>
<dbReference type="SUPFAM" id="SSF52768">
    <property type="entry name" value="Arginase/deacetylase"/>
    <property type="match status" value="1"/>
</dbReference>
<evidence type="ECO:0000259" key="2">
    <source>
        <dbReference type="Pfam" id="PF00850"/>
    </source>
</evidence>
<dbReference type="STRING" id="574566.I0YVP4"/>
<keyword evidence="1" id="KW-0378">Hydrolase</keyword>
<name>I0YVP4_COCSC</name>
<dbReference type="GO" id="GO:0000118">
    <property type="term" value="C:histone deacetylase complex"/>
    <property type="evidence" value="ECO:0007669"/>
    <property type="project" value="TreeGrafter"/>
</dbReference>
<dbReference type="AlphaFoldDB" id="I0YVP4"/>
<evidence type="ECO:0000256" key="1">
    <source>
        <dbReference type="ARBA" id="ARBA00022801"/>
    </source>
</evidence>
<dbReference type="OrthoDB" id="437693at2759"/>
<reference evidence="3 4" key="1">
    <citation type="journal article" date="2012" name="Genome Biol.">
        <title>The genome of the polar eukaryotic microalga coccomyxa subellipsoidea reveals traits of cold adaptation.</title>
        <authorList>
            <person name="Blanc G."/>
            <person name="Agarkova I."/>
            <person name="Grimwood J."/>
            <person name="Kuo A."/>
            <person name="Brueggeman A."/>
            <person name="Dunigan D."/>
            <person name="Gurnon J."/>
            <person name="Ladunga I."/>
            <person name="Lindquist E."/>
            <person name="Lucas S."/>
            <person name="Pangilinan J."/>
            <person name="Proschold T."/>
            <person name="Salamov A."/>
            <person name="Schmutz J."/>
            <person name="Weeks D."/>
            <person name="Yamada T."/>
            <person name="Claverie J.M."/>
            <person name="Grigoriev I."/>
            <person name="Van Etten J."/>
            <person name="Lomsadze A."/>
            <person name="Borodovsky M."/>
        </authorList>
    </citation>
    <scope>NUCLEOTIDE SEQUENCE [LARGE SCALE GENOMIC DNA]</scope>
    <source>
        <strain evidence="3 4">C-169</strain>
    </source>
</reference>
<dbReference type="KEGG" id="csl:COCSUDRAFT_16559"/>
<dbReference type="InterPro" id="IPR044150">
    <property type="entry name" value="HDAC_classIV"/>
</dbReference>
<sequence length="370" mass="40592">MGIFASASADARGRPAQFGRCSRRELAERIRGSYEGWSSTKLPIAYADAYNIGFLGLERFHPFDSRKFGKVVNNLDASGILNPDQLVQPPEATQQVLRDVHSEEYLLSINTSSSKMAEITEIAAIGFLPNSVVQHRLNRPMRIHVGGTMLAVGMAMEWGWAINLGGGMHHASVDNGGGWCVYDDWTLALRKLRRETGNVVQKAMLIDLDVHQGNGHARTKLHFGDKDLYILDLYNADLWPWDTTAKAAINCELPMKSGTGDEEYLSMLSKGLHTAFQEFAPDIILYNAGTDILRGDPLGRCSVSAEAVAKRDEMVFQAAYDAGVPICMALSGGYAKDSAGVISECIKHIIQKFGLIEPSRKIRHPTGALL</sequence>
<dbReference type="Proteomes" id="UP000007264">
    <property type="component" value="Unassembled WGS sequence"/>
</dbReference>
<proteinExistence type="predicted"/>
<dbReference type="PRINTS" id="PR01270">
    <property type="entry name" value="HDASUPER"/>
</dbReference>
<feature type="domain" description="Histone deacetylase" evidence="2">
    <location>
        <begin position="61"/>
        <end position="340"/>
    </location>
</feature>
<dbReference type="InterPro" id="IPR023801">
    <property type="entry name" value="His_deacetylse_dom"/>
</dbReference>
<dbReference type="EMBL" id="AGSI01000010">
    <property type="protein sequence ID" value="EIE22463.1"/>
    <property type="molecule type" value="Genomic_DNA"/>
</dbReference>
<dbReference type="PANTHER" id="PTHR10625">
    <property type="entry name" value="HISTONE DEACETYLASE HDAC1-RELATED"/>
    <property type="match status" value="1"/>
</dbReference>
<organism evidence="3 4">
    <name type="scientific">Coccomyxa subellipsoidea (strain C-169)</name>
    <name type="common">Green microalga</name>
    <dbReference type="NCBI Taxonomy" id="574566"/>
    <lineage>
        <taxon>Eukaryota</taxon>
        <taxon>Viridiplantae</taxon>
        <taxon>Chlorophyta</taxon>
        <taxon>core chlorophytes</taxon>
        <taxon>Trebouxiophyceae</taxon>
        <taxon>Trebouxiophyceae incertae sedis</taxon>
        <taxon>Coccomyxaceae</taxon>
        <taxon>Coccomyxa</taxon>
        <taxon>Coccomyxa subellipsoidea</taxon>
    </lineage>
</organism>
<dbReference type="InterPro" id="IPR000286">
    <property type="entry name" value="HDACs"/>
</dbReference>
<dbReference type="eggNOG" id="KOG1344">
    <property type="taxonomic scope" value="Eukaryota"/>
</dbReference>